<name>A0A1M5KBI8_9FLAO</name>
<dbReference type="OrthoDB" id="1493099at2"/>
<keyword evidence="2" id="KW-1185">Reference proteome</keyword>
<sequence length="164" mass="18868">MRGFLGLLTILLFLSCANEPKEIDLSELNPTLRAHSDEIISDFVQLASQDRLHEFREKGYVTPMVHMGITHGNGIYSMAPYQIREELGTNIKVKLIQVLDKGLVYTFNYKIASELSSNGEKQFAIDINKDNGLAKIYFFIKNEGEFDTENRWINLFSKEVFLRK</sequence>
<gene>
    <name evidence="1" type="ORF">SAMN04488116_1489</name>
</gene>
<dbReference type="RefSeq" id="WP_073177903.1">
    <property type="nucleotide sequence ID" value="NZ_FQWL01000002.1"/>
</dbReference>
<organism evidence="1 2">
    <name type="scientific">Flagellimonas flava</name>
    <dbReference type="NCBI Taxonomy" id="570519"/>
    <lineage>
        <taxon>Bacteria</taxon>
        <taxon>Pseudomonadati</taxon>
        <taxon>Bacteroidota</taxon>
        <taxon>Flavobacteriia</taxon>
        <taxon>Flavobacteriales</taxon>
        <taxon>Flavobacteriaceae</taxon>
        <taxon>Flagellimonas</taxon>
    </lineage>
</organism>
<evidence type="ECO:0000313" key="2">
    <source>
        <dbReference type="Proteomes" id="UP000184532"/>
    </source>
</evidence>
<proteinExistence type="predicted"/>
<accession>A0A1M5KBI8</accession>
<reference evidence="2" key="1">
    <citation type="submission" date="2016-11" db="EMBL/GenBank/DDBJ databases">
        <authorList>
            <person name="Varghese N."/>
            <person name="Submissions S."/>
        </authorList>
    </citation>
    <scope>NUCLEOTIDE SEQUENCE [LARGE SCALE GENOMIC DNA]</scope>
    <source>
        <strain evidence="2">DSM 22638</strain>
    </source>
</reference>
<evidence type="ECO:0000313" key="1">
    <source>
        <dbReference type="EMBL" id="SHG50155.1"/>
    </source>
</evidence>
<dbReference type="EMBL" id="FQWL01000002">
    <property type="protein sequence ID" value="SHG50155.1"/>
    <property type="molecule type" value="Genomic_DNA"/>
</dbReference>
<dbReference type="Proteomes" id="UP000184532">
    <property type="component" value="Unassembled WGS sequence"/>
</dbReference>
<dbReference type="AlphaFoldDB" id="A0A1M5KBI8"/>
<dbReference type="PROSITE" id="PS51257">
    <property type="entry name" value="PROKAR_LIPOPROTEIN"/>
    <property type="match status" value="1"/>
</dbReference>
<dbReference type="STRING" id="570519.SAMN04488116_1489"/>
<protein>
    <submittedName>
        <fullName evidence="1">Uncharacterized protein</fullName>
    </submittedName>
</protein>